<keyword evidence="3" id="KW-0217">Developmental protein</keyword>
<keyword evidence="9" id="KW-0812">Transmembrane</keyword>
<evidence type="ECO:0000313" key="11">
    <source>
        <dbReference type="EMBL" id="THU67030.1"/>
    </source>
</evidence>
<evidence type="ECO:0000256" key="4">
    <source>
        <dbReference type="ARBA" id="ARBA00023015"/>
    </source>
</evidence>
<dbReference type="GO" id="GO:0005634">
    <property type="term" value="C:nucleus"/>
    <property type="evidence" value="ECO:0007669"/>
    <property type="project" value="UniProtKB-SubCell"/>
</dbReference>
<evidence type="ECO:0000256" key="6">
    <source>
        <dbReference type="ARBA" id="ARBA00023163"/>
    </source>
</evidence>
<dbReference type="PANTHER" id="PTHR31165:SF115">
    <property type="entry name" value="PROTEIN LIGHT-DEPENDENT SHORT HYPOCOTYLS 4"/>
    <property type="match status" value="1"/>
</dbReference>
<evidence type="ECO:0000256" key="8">
    <source>
        <dbReference type="SAM" id="MobiDB-lite"/>
    </source>
</evidence>
<dbReference type="GO" id="GO:0009416">
    <property type="term" value="P:response to light stimulus"/>
    <property type="evidence" value="ECO:0007669"/>
    <property type="project" value="TreeGrafter"/>
</dbReference>
<evidence type="ECO:0000256" key="7">
    <source>
        <dbReference type="ARBA" id="ARBA00023242"/>
    </source>
</evidence>
<reference evidence="11 12" key="1">
    <citation type="journal article" date="2019" name="Nat. Plants">
        <title>Genome sequencing of Musa balbisiana reveals subgenome evolution and function divergence in polyploid bananas.</title>
        <authorList>
            <person name="Yao X."/>
        </authorList>
    </citation>
    <scope>NUCLEOTIDE SEQUENCE [LARGE SCALE GENOMIC DNA]</scope>
    <source>
        <strain evidence="12">cv. DH-PKW</strain>
        <tissue evidence="11">Leaves</tissue>
    </source>
</reference>
<keyword evidence="9" id="KW-0472">Membrane</keyword>
<feature type="transmembrane region" description="Helical" evidence="9">
    <location>
        <begin position="106"/>
        <end position="125"/>
    </location>
</feature>
<protein>
    <recommendedName>
        <fullName evidence="10">ALOG domain-containing protein</fullName>
    </recommendedName>
</protein>
<keyword evidence="9" id="KW-1133">Transmembrane helix</keyword>
<sequence length="600" mass="66882">MATTTSQLAVVTLACCDALLAVIYSIKGFDMVRLHIQESVRMQSEGEMKHMLPNLSFLFQLEKAYDRIMMSQLQNRKKGLTFGSFKVSKDIKYADKQPIVSWGPRYLFELCIEMGLCFLIIAIWVSKDIKYADKQPLVSWGSSCYITQVSKDNKYADKQPIVSWGPRATLVSLTSSSFYAVPFLYFSTITRSCLFPWQHQSPSASLPRNTGDRAIKPGTVRAMFLEPRRKKRQHSKAIVTRTVMNPTDAIRSTIVSADMGDDISDFKSHTSRYETEVTRINGEGSCNLCSSATMGSLISRHAKGVNGKFFANGGIRASPVHKTTTFCCMYHFKGVNGKSFALRISEKGRNGKILELYSNETQIIIFLGLQNKPDVQESSREGARIVDKVTAASKSRRERSFDRSLMDFIPNPDSPHSDNSGGLNSSPQQVASSSTATSTGAPSSSSSSSSPSLSRYESQKRRDWNTFGQYLKNHRPPLSLARCSGAHVLEFLRYLDQFGKTKVHTQMCPFFGHPNPPAPCPCPLRQAWGSLDALIGRLRAAYEENGGKPESNPFGARAVRLYLREVRDTQSKARGISYEKKKRKKPPQHQQHPPPPPAAA</sequence>
<evidence type="ECO:0000313" key="12">
    <source>
        <dbReference type="Proteomes" id="UP000317650"/>
    </source>
</evidence>
<dbReference type="InterPro" id="IPR006936">
    <property type="entry name" value="ALOG_dom"/>
</dbReference>
<keyword evidence="6" id="KW-0804">Transcription</keyword>
<dbReference type="EMBL" id="PYDT01000003">
    <property type="protein sequence ID" value="THU67030.1"/>
    <property type="molecule type" value="Genomic_DNA"/>
</dbReference>
<evidence type="ECO:0000256" key="9">
    <source>
        <dbReference type="SAM" id="Phobius"/>
    </source>
</evidence>
<dbReference type="Proteomes" id="UP000317650">
    <property type="component" value="Chromosome 5"/>
</dbReference>
<comment type="caution">
    <text evidence="11">The sequence shown here is derived from an EMBL/GenBank/DDBJ whole genome shotgun (WGS) entry which is preliminary data.</text>
</comment>
<evidence type="ECO:0000256" key="1">
    <source>
        <dbReference type="ARBA" id="ARBA00004123"/>
    </source>
</evidence>
<feature type="compositionally biased region" description="Low complexity" evidence="8">
    <location>
        <begin position="425"/>
        <end position="456"/>
    </location>
</feature>
<organism evidence="11 12">
    <name type="scientific">Musa balbisiana</name>
    <name type="common">Banana</name>
    <dbReference type="NCBI Taxonomy" id="52838"/>
    <lineage>
        <taxon>Eukaryota</taxon>
        <taxon>Viridiplantae</taxon>
        <taxon>Streptophyta</taxon>
        <taxon>Embryophyta</taxon>
        <taxon>Tracheophyta</taxon>
        <taxon>Spermatophyta</taxon>
        <taxon>Magnoliopsida</taxon>
        <taxon>Liliopsida</taxon>
        <taxon>Zingiberales</taxon>
        <taxon>Musaceae</taxon>
        <taxon>Musa</taxon>
    </lineage>
</organism>
<keyword evidence="12" id="KW-1185">Reference proteome</keyword>
<accession>A0A4S8JXK0</accession>
<feature type="region of interest" description="Disordered" evidence="8">
    <location>
        <begin position="570"/>
        <end position="600"/>
    </location>
</feature>
<evidence type="ECO:0000259" key="10">
    <source>
        <dbReference type="PROSITE" id="PS51697"/>
    </source>
</evidence>
<name>A0A4S8JXK0_MUSBA</name>
<evidence type="ECO:0000256" key="5">
    <source>
        <dbReference type="ARBA" id="ARBA00023125"/>
    </source>
</evidence>
<dbReference type="GO" id="GO:0003677">
    <property type="term" value="F:DNA binding"/>
    <property type="evidence" value="ECO:0007669"/>
    <property type="project" value="UniProtKB-KW"/>
</dbReference>
<dbReference type="Pfam" id="PF04852">
    <property type="entry name" value="ALOG_dom"/>
    <property type="match status" value="1"/>
</dbReference>
<evidence type="ECO:0000256" key="2">
    <source>
        <dbReference type="ARBA" id="ARBA00010308"/>
    </source>
</evidence>
<gene>
    <name evidence="11" type="ORF">C4D60_Mb05t20370</name>
</gene>
<dbReference type="PANTHER" id="PTHR31165">
    <property type="entry name" value="PROTEIN G1-LIKE2"/>
    <property type="match status" value="1"/>
</dbReference>
<keyword evidence="5" id="KW-0238">DNA-binding</keyword>
<dbReference type="AlphaFoldDB" id="A0A4S8JXK0"/>
<comment type="subcellular location">
    <subcellularLocation>
        <location evidence="1">Nucleus</location>
    </subcellularLocation>
</comment>
<feature type="transmembrane region" description="Helical" evidence="9">
    <location>
        <begin position="6"/>
        <end position="26"/>
    </location>
</feature>
<proteinExistence type="inferred from homology"/>
<keyword evidence="7" id="KW-0539">Nucleus</keyword>
<keyword evidence="4" id="KW-0805">Transcription regulation</keyword>
<comment type="similarity">
    <text evidence="2">Belongs to the plant homeotic and developmental regulators ALOG protein family.</text>
</comment>
<feature type="domain" description="ALOG" evidence="10">
    <location>
        <begin position="455"/>
        <end position="582"/>
    </location>
</feature>
<feature type="region of interest" description="Disordered" evidence="8">
    <location>
        <begin position="390"/>
        <end position="459"/>
    </location>
</feature>
<evidence type="ECO:0000256" key="3">
    <source>
        <dbReference type="ARBA" id="ARBA00022473"/>
    </source>
</evidence>
<dbReference type="GO" id="GO:0009299">
    <property type="term" value="P:mRNA transcription"/>
    <property type="evidence" value="ECO:0007669"/>
    <property type="project" value="TreeGrafter"/>
</dbReference>
<dbReference type="PROSITE" id="PS51697">
    <property type="entry name" value="ALOG"/>
    <property type="match status" value="1"/>
</dbReference>
<dbReference type="InterPro" id="IPR040222">
    <property type="entry name" value="ALOG"/>
</dbReference>